<comment type="caution">
    <text evidence="1">The sequence shown here is derived from an EMBL/GenBank/DDBJ whole genome shotgun (WGS) entry which is preliminary data.</text>
</comment>
<protein>
    <submittedName>
        <fullName evidence="1">Uncharacterized protein</fullName>
    </submittedName>
</protein>
<keyword evidence="2" id="KW-1185">Reference proteome</keyword>
<proteinExistence type="predicted"/>
<evidence type="ECO:0000313" key="1">
    <source>
        <dbReference type="EMBL" id="GBP31770.1"/>
    </source>
</evidence>
<reference evidence="1 2" key="1">
    <citation type="journal article" date="2019" name="Commun. Biol.">
        <title>The bagworm genome reveals a unique fibroin gene that provides high tensile strength.</title>
        <authorList>
            <person name="Kono N."/>
            <person name="Nakamura H."/>
            <person name="Ohtoshi R."/>
            <person name="Tomita M."/>
            <person name="Numata K."/>
            <person name="Arakawa K."/>
        </authorList>
    </citation>
    <scope>NUCLEOTIDE SEQUENCE [LARGE SCALE GENOMIC DNA]</scope>
</reference>
<accession>A0A4C1UZU8</accession>
<evidence type="ECO:0000313" key="2">
    <source>
        <dbReference type="Proteomes" id="UP000299102"/>
    </source>
</evidence>
<dbReference type="Proteomes" id="UP000299102">
    <property type="component" value="Unassembled WGS sequence"/>
</dbReference>
<name>A0A4C1UZU8_EUMVA</name>
<sequence>MTANTDEEMGHECVSKNQCLSTVLKFDQENNIFGLANDPVLNNYTIHKKISKPDRKPVFYQTPIVLHCCPVVCYQNKASHQRIKWLPPTFELLTSAKSQVRCRPLSQVAFSSTVPSAARATQRTPDT</sequence>
<dbReference type="EMBL" id="BGZK01000251">
    <property type="protein sequence ID" value="GBP31770.1"/>
    <property type="molecule type" value="Genomic_DNA"/>
</dbReference>
<organism evidence="1 2">
    <name type="scientific">Eumeta variegata</name>
    <name type="common">Bagworm moth</name>
    <name type="synonym">Eumeta japonica</name>
    <dbReference type="NCBI Taxonomy" id="151549"/>
    <lineage>
        <taxon>Eukaryota</taxon>
        <taxon>Metazoa</taxon>
        <taxon>Ecdysozoa</taxon>
        <taxon>Arthropoda</taxon>
        <taxon>Hexapoda</taxon>
        <taxon>Insecta</taxon>
        <taxon>Pterygota</taxon>
        <taxon>Neoptera</taxon>
        <taxon>Endopterygota</taxon>
        <taxon>Lepidoptera</taxon>
        <taxon>Glossata</taxon>
        <taxon>Ditrysia</taxon>
        <taxon>Tineoidea</taxon>
        <taxon>Psychidae</taxon>
        <taxon>Oiketicinae</taxon>
        <taxon>Eumeta</taxon>
    </lineage>
</organism>
<dbReference type="AlphaFoldDB" id="A0A4C1UZU8"/>
<gene>
    <name evidence="1" type="ORF">EVAR_81535_1</name>
</gene>